<accession>A0A328F659</accession>
<dbReference type="AlphaFoldDB" id="A0A328F659"/>
<evidence type="ECO:0000313" key="2">
    <source>
        <dbReference type="Proteomes" id="UP000248798"/>
    </source>
</evidence>
<feature type="non-terminal residue" evidence="1">
    <location>
        <position position="1"/>
    </location>
</feature>
<proteinExistence type="predicted"/>
<protein>
    <submittedName>
        <fullName evidence="1">Uncharacterized protein</fullName>
    </submittedName>
</protein>
<gene>
    <name evidence="1" type="ORF">DO021_22375</name>
</gene>
<comment type="caution">
    <text evidence="1">The sequence shown here is derived from an EMBL/GenBank/DDBJ whole genome shotgun (WGS) entry which is preliminary data.</text>
</comment>
<dbReference type="EMBL" id="QLNI01000099">
    <property type="protein sequence ID" value="RAL99828.1"/>
    <property type="molecule type" value="Genomic_DNA"/>
</dbReference>
<reference evidence="1 2" key="1">
    <citation type="submission" date="2018-06" db="EMBL/GenBank/DDBJ databases">
        <title>Complete Genome Sequence of Desulfobacter hydrogenophilus (DSM3380).</title>
        <authorList>
            <person name="Marietou A."/>
            <person name="Schreiber L."/>
            <person name="Marshall I."/>
            <person name="Jorgensen B."/>
        </authorList>
    </citation>
    <scope>NUCLEOTIDE SEQUENCE [LARGE SCALE GENOMIC DNA]</scope>
    <source>
        <strain evidence="1 2">DSM 3380</strain>
    </source>
</reference>
<name>A0A328F659_9BACT</name>
<evidence type="ECO:0000313" key="1">
    <source>
        <dbReference type="EMBL" id="RAL99828.1"/>
    </source>
</evidence>
<dbReference type="Proteomes" id="UP000248798">
    <property type="component" value="Unassembled WGS sequence"/>
</dbReference>
<organism evidence="1 2">
    <name type="scientific">Desulfobacter hydrogenophilus</name>
    <dbReference type="NCBI Taxonomy" id="2291"/>
    <lineage>
        <taxon>Bacteria</taxon>
        <taxon>Pseudomonadati</taxon>
        <taxon>Thermodesulfobacteriota</taxon>
        <taxon>Desulfobacteria</taxon>
        <taxon>Desulfobacterales</taxon>
        <taxon>Desulfobacteraceae</taxon>
        <taxon>Desulfobacter</taxon>
    </lineage>
</organism>
<sequence>QLEKQIFYPYVSSDILAMQIKITTMIYCKAIIKQELFLSTYLATLVFFYTKRDKKSPYFICFRAIKCSINRNDFEIVTVVLYSLFF</sequence>